<evidence type="ECO:0000313" key="1">
    <source>
        <dbReference type="EMBL" id="GBR75068.1"/>
    </source>
</evidence>
<keyword evidence="2" id="KW-1185">Reference proteome</keyword>
<sequence>MNKQDIDSVTITIDRKDPRTRQLLTKFFSARFKGDNSYNPFRK</sequence>
<gene>
    <name evidence="1" type="ORF">NO1_2130</name>
</gene>
<protein>
    <submittedName>
        <fullName evidence="1">Uncharacterized protein</fullName>
    </submittedName>
</protein>
<organism evidence="1 2">
    <name type="scientific">Termititenax aidoneus</name>
    <dbReference type="NCBI Taxonomy" id="2218524"/>
    <lineage>
        <taxon>Bacteria</taxon>
        <taxon>Bacillati</taxon>
        <taxon>Candidatus Margulisiibacteriota</taxon>
        <taxon>Candidatus Termititenacia</taxon>
        <taxon>Candidatus Termititenacales</taxon>
        <taxon>Candidatus Termititenacaceae</taxon>
        <taxon>Candidatus Termititenax</taxon>
    </lineage>
</organism>
<comment type="caution">
    <text evidence="1">The sequence shown here is derived from an EMBL/GenBank/DDBJ whole genome shotgun (WGS) entry which is preliminary data.</text>
</comment>
<dbReference type="EMBL" id="BGZN01000148">
    <property type="protein sequence ID" value="GBR75068.1"/>
    <property type="molecule type" value="Genomic_DNA"/>
</dbReference>
<dbReference type="Proteomes" id="UP000269352">
    <property type="component" value="Unassembled WGS sequence"/>
</dbReference>
<proteinExistence type="predicted"/>
<evidence type="ECO:0000313" key="2">
    <source>
        <dbReference type="Proteomes" id="UP000269352"/>
    </source>
</evidence>
<reference evidence="1 2" key="1">
    <citation type="journal article" date="2019" name="ISME J.">
        <title>Genome analyses of uncultured TG2/ZB3 bacteria in 'Margulisbacteria' specifically attached to ectosymbiotic spirochetes of protists in the termite gut.</title>
        <authorList>
            <person name="Utami Y.D."/>
            <person name="Kuwahara H."/>
            <person name="Igai K."/>
            <person name="Murakami T."/>
            <person name="Sugaya K."/>
            <person name="Morikawa T."/>
            <person name="Nagura Y."/>
            <person name="Yuki M."/>
            <person name="Deevong P."/>
            <person name="Inoue T."/>
            <person name="Kihara K."/>
            <person name="Lo N."/>
            <person name="Yamada A."/>
            <person name="Ohkuma M."/>
            <person name="Hongoh Y."/>
        </authorList>
    </citation>
    <scope>NUCLEOTIDE SEQUENCE [LARGE SCALE GENOMIC DNA]</scope>
    <source>
        <strain evidence="1">NkOx7-01</strain>
    </source>
</reference>
<accession>A0A388TET6</accession>
<dbReference type="AlphaFoldDB" id="A0A388TET6"/>
<name>A0A388TET6_TERA1</name>